<dbReference type="InParanoid" id="A0A401GB32"/>
<evidence type="ECO:0000313" key="1">
    <source>
        <dbReference type="EMBL" id="GBE79378.1"/>
    </source>
</evidence>
<sequence>MLNVAIPPSYNPPLHAPTVSSSGYPDFGALAKPLFRTLTTRRSHVKPDFDNSRSSAGPVQSMSGFKWPMCCDEFLDKLLTSCKVQNSTLGVSCPRIPRMWTGSSPLPMPCAVRVAHV</sequence>
<dbReference type="RefSeq" id="XP_027610291.1">
    <property type="nucleotide sequence ID" value="XM_027754490.1"/>
</dbReference>
<dbReference type="AlphaFoldDB" id="A0A401GB32"/>
<dbReference type="EMBL" id="BFAD01000002">
    <property type="protein sequence ID" value="GBE79378.1"/>
    <property type="molecule type" value="Genomic_DNA"/>
</dbReference>
<accession>A0A401GB32</accession>
<dbReference type="GeneID" id="38776295"/>
<comment type="caution">
    <text evidence="1">The sequence shown here is derived from an EMBL/GenBank/DDBJ whole genome shotgun (WGS) entry which is preliminary data.</text>
</comment>
<keyword evidence="2" id="KW-1185">Reference proteome</keyword>
<reference evidence="1 2" key="1">
    <citation type="journal article" date="2018" name="Sci. Rep.">
        <title>Genome sequence of the cauliflower mushroom Sparassis crispa (Hanabiratake) and its association with beneficial usage.</title>
        <authorList>
            <person name="Kiyama R."/>
            <person name="Furutani Y."/>
            <person name="Kawaguchi K."/>
            <person name="Nakanishi T."/>
        </authorList>
    </citation>
    <scope>NUCLEOTIDE SEQUENCE [LARGE SCALE GENOMIC DNA]</scope>
</reference>
<gene>
    <name evidence="1" type="ORF">SCP_0205760</name>
</gene>
<evidence type="ECO:0000313" key="2">
    <source>
        <dbReference type="Proteomes" id="UP000287166"/>
    </source>
</evidence>
<organism evidence="1 2">
    <name type="scientific">Sparassis crispa</name>
    <dbReference type="NCBI Taxonomy" id="139825"/>
    <lineage>
        <taxon>Eukaryota</taxon>
        <taxon>Fungi</taxon>
        <taxon>Dikarya</taxon>
        <taxon>Basidiomycota</taxon>
        <taxon>Agaricomycotina</taxon>
        <taxon>Agaricomycetes</taxon>
        <taxon>Polyporales</taxon>
        <taxon>Sparassidaceae</taxon>
        <taxon>Sparassis</taxon>
    </lineage>
</organism>
<dbReference type="Proteomes" id="UP000287166">
    <property type="component" value="Unassembled WGS sequence"/>
</dbReference>
<proteinExistence type="predicted"/>
<protein>
    <submittedName>
        <fullName evidence="1">Uncharacterized protein</fullName>
    </submittedName>
</protein>
<name>A0A401GB32_9APHY</name>